<dbReference type="EMBL" id="CP042909">
    <property type="protein sequence ID" value="QJA06256.1"/>
    <property type="molecule type" value="Genomic_DNA"/>
</dbReference>
<dbReference type="InterPro" id="IPR006684">
    <property type="entry name" value="YbgC/YbaW"/>
</dbReference>
<dbReference type="SUPFAM" id="SSF54637">
    <property type="entry name" value="Thioesterase/thiol ester dehydrase-isomerase"/>
    <property type="match status" value="1"/>
</dbReference>
<protein>
    <submittedName>
        <fullName evidence="3">Acyl-CoA thioesterase</fullName>
    </submittedName>
</protein>
<dbReference type="AlphaFoldDB" id="A0A6H1WT06"/>
<proteinExistence type="inferred from homology"/>
<accession>A0A6H1WT06</accession>
<dbReference type="NCBIfam" id="TIGR00051">
    <property type="entry name" value="YbgC/FadM family acyl-CoA thioesterase"/>
    <property type="match status" value="1"/>
</dbReference>
<dbReference type="Pfam" id="PF13279">
    <property type="entry name" value="4HBT_2"/>
    <property type="match status" value="1"/>
</dbReference>
<dbReference type="InterPro" id="IPR050563">
    <property type="entry name" value="4-hydroxybenzoyl-CoA_TE"/>
</dbReference>
<evidence type="ECO:0000313" key="3">
    <source>
        <dbReference type="EMBL" id="QJA06256.1"/>
    </source>
</evidence>
<dbReference type="CDD" id="cd00586">
    <property type="entry name" value="4HBT"/>
    <property type="match status" value="1"/>
</dbReference>
<name>A0A6H1WT06_9BACT</name>
<comment type="similarity">
    <text evidence="1">Belongs to the 4-hydroxybenzoyl-CoA thioesterase family.</text>
</comment>
<dbReference type="PANTHER" id="PTHR31793">
    <property type="entry name" value="4-HYDROXYBENZOYL-COA THIOESTERASE FAMILY MEMBER"/>
    <property type="match status" value="1"/>
</dbReference>
<dbReference type="KEGG" id="tmai:FVE67_05310"/>
<dbReference type="Gene3D" id="3.10.129.10">
    <property type="entry name" value="Hotdog Thioesterase"/>
    <property type="match status" value="1"/>
</dbReference>
<organism evidence="3 4">
    <name type="scientific">Thermosulfurimonas marina</name>
    <dbReference type="NCBI Taxonomy" id="2047767"/>
    <lineage>
        <taxon>Bacteria</taxon>
        <taxon>Pseudomonadati</taxon>
        <taxon>Thermodesulfobacteriota</taxon>
        <taxon>Thermodesulfobacteria</taxon>
        <taxon>Thermodesulfobacteriales</taxon>
        <taxon>Thermodesulfobacteriaceae</taxon>
        <taxon>Thermosulfurimonas</taxon>
    </lineage>
</organism>
<evidence type="ECO:0000256" key="2">
    <source>
        <dbReference type="ARBA" id="ARBA00022801"/>
    </source>
</evidence>
<evidence type="ECO:0000256" key="1">
    <source>
        <dbReference type="ARBA" id="ARBA00005953"/>
    </source>
</evidence>
<reference evidence="3 4" key="1">
    <citation type="submission" date="2019-08" db="EMBL/GenBank/DDBJ databases">
        <title>Complete genome sequence of Thermosulfurimonas marina SU872T, an anaerobic thermophilic chemolithoautotrophic bacterium isolated from a shallow marine hydrothermal vent.</title>
        <authorList>
            <person name="Allioux M."/>
            <person name="Jebbar M."/>
            <person name="Slobodkina G."/>
            <person name="Slobodkin A."/>
            <person name="Moalic Y."/>
            <person name="Frolova A."/>
            <person name="Shao Z."/>
            <person name="Alain K."/>
        </authorList>
    </citation>
    <scope>NUCLEOTIDE SEQUENCE [LARGE SCALE GENOMIC DNA]</scope>
    <source>
        <strain evidence="3 4">SU872</strain>
    </source>
</reference>
<dbReference type="PANTHER" id="PTHR31793:SF27">
    <property type="entry name" value="NOVEL THIOESTERASE SUPERFAMILY DOMAIN AND SAPOSIN A-TYPE DOMAIN CONTAINING PROTEIN (0610012H03RIK)"/>
    <property type="match status" value="1"/>
</dbReference>
<keyword evidence="4" id="KW-1185">Reference proteome</keyword>
<dbReference type="InterPro" id="IPR029069">
    <property type="entry name" value="HotDog_dom_sf"/>
</dbReference>
<evidence type="ECO:0000313" key="4">
    <source>
        <dbReference type="Proteomes" id="UP000501253"/>
    </source>
</evidence>
<dbReference type="Proteomes" id="UP000501253">
    <property type="component" value="Chromosome"/>
</dbReference>
<dbReference type="RefSeq" id="WP_168719604.1">
    <property type="nucleotide sequence ID" value="NZ_CP042909.1"/>
</dbReference>
<dbReference type="GO" id="GO:0047617">
    <property type="term" value="F:fatty acyl-CoA hydrolase activity"/>
    <property type="evidence" value="ECO:0007669"/>
    <property type="project" value="TreeGrafter"/>
</dbReference>
<sequence length="132" mass="15486">MRIWYRVIYGDTDCGGVMYYGNYLRLFEIGRTELLRAAGITYRQIEEERGLILPVVEVQVRYKAPARYDDLLALETRLSEVRPHRVRFDYRVASEEGRTLATGYTVHAPVNRQGRLTRFPQDLLVCLEKLCR</sequence>
<keyword evidence="2" id="KW-0378">Hydrolase</keyword>
<dbReference type="PIRSF" id="PIRSF003230">
    <property type="entry name" value="YbgC"/>
    <property type="match status" value="1"/>
</dbReference>
<gene>
    <name evidence="3" type="ORF">FVE67_05310</name>
</gene>